<dbReference type="GO" id="GO:0006508">
    <property type="term" value="P:proteolysis"/>
    <property type="evidence" value="ECO:0007669"/>
    <property type="project" value="InterPro"/>
</dbReference>
<dbReference type="PROSITE" id="PS51257">
    <property type="entry name" value="PROKAR_LIPOPROTEIN"/>
    <property type="match status" value="1"/>
</dbReference>
<proteinExistence type="predicted"/>
<dbReference type="EMBL" id="CP053096">
    <property type="protein sequence ID" value="QJR43598.1"/>
    <property type="molecule type" value="Genomic_DNA"/>
</dbReference>
<keyword evidence="4" id="KW-1185">Reference proteome</keyword>
<organism evidence="3 4">
    <name type="scientific">Mycoplasma miroungigenitalium</name>
    <dbReference type="NCBI Taxonomy" id="754515"/>
    <lineage>
        <taxon>Bacteria</taxon>
        <taxon>Bacillati</taxon>
        <taxon>Mycoplasmatota</taxon>
        <taxon>Mollicutes</taxon>
        <taxon>Mycoplasmataceae</taxon>
        <taxon>Mycoplasma</taxon>
    </lineage>
</organism>
<evidence type="ECO:0000256" key="1">
    <source>
        <dbReference type="SAM" id="SignalP"/>
    </source>
</evidence>
<dbReference type="PANTHER" id="PTHR32060:SF30">
    <property type="entry name" value="CARBOXY-TERMINAL PROCESSING PROTEASE CTPA"/>
    <property type="match status" value="1"/>
</dbReference>
<feature type="chain" id="PRO_5026982113" description="Tail specific protease domain-containing protein" evidence="1">
    <location>
        <begin position="19"/>
        <end position="598"/>
    </location>
</feature>
<evidence type="ECO:0000259" key="2">
    <source>
        <dbReference type="SMART" id="SM00245"/>
    </source>
</evidence>
<dbReference type="SMART" id="SM00245">
    <property type="entry name" value="TSPc"/>
    <property type="match status" value="1"/>
</dbReference>
<evidence type="ECO:0000313" key="3">
    <source>
        <dbReference type="EMBL" id="QJR43598.1"/>
    </source>
</evidence>
<dbReference type="InterPro" id="IPR005151">
    <property type="entry name" value="Tail-specific_protease"/>
</dbReference>
<dbReference type="PANTHER" id="PTHR32060">
    <property type="entry name" value="TAIL-SPECIFIC PROTEASE"/>
    <property type="match status" value="1"/>
</dbReference>
<dbReference type="Proteomes" id="UP000500686">
    <property type="component" value="Chromosome"/>
</dbReference>
<dbReference type="RefSeq" id="WP_171111510.1">
    <property type="nucleotide sequence ID" value="NZ_CP053096.1"/>
</dbReference>
<reference evidence="3 4" key="1">
    <citation type="submission" date="2020-05" db="EMBL/GenBank/DDBJ databases">
        <title>Novel Mycoplasma species detected in Mirounga angustirostris (northern elephant seal) from the USA.</title>
        <authorList>
            <person name="Volokhov D.V."/>
        </authorList>
    </citation>
    <scope>NUCLEOTIDE SEQUENCE [LARGE SCALE GENOMIC DNA]</scope>
    <source>
        <strain evidence="3 4">Mirounga ES2806-GEN</strain>
    </source>
</reference>
<feature type="signal peptide" evidence="1">
    <location>
        <begin position="1"/>
        <end position="18"/>
    </location>
</feature>
<keyword evidence="1" id="KW-0732">Signal</keyword>
<evidence type="ECO:0000313" key="4">
    <source>
        <dbReference type="Proteomes" id="UP000500686"/>
    </source>
</evidence>
<dbReference type="Gene3D" id="3.90.226.10">
    <property type="entry name" value="2-enoyl-CoA Hydratase, Chain A, domain 1"/>
    <property type="match status" value="1"/>
</dbReference>
<dbReference type="KEGG" id="mmir:HLA87_02225"/>
<dbReference type="AlphaFoldDB" id="A0A6M4JBF8"/>
<accession>A0A6M4JBF8</accession>
<dbReference type="InterPro" id="IPR029045">
    <property type="entry name" value="ClpP/crotonase-like_dom_sf"/>
</dbReference>
<protein>
    <recommendedName>
        <fullName evidence="2">Tail specific protease domain-containing protein</fullName>
    </recommendedName>
</protein>
<feature type="domain" description="Tail specific protease" evidence="2">
    <location>
        <begin position="337"/>
        <end position="572"/>
    </location>
</feature>
<gene>
    <name evidence="3" type="ORF">HLA87_02225</name>
</gene>
<dbReference type="GO" id="GO:0008236">
    <property type="term" value="F:serine-type peptidase activity"/>
    <property type="evidence" value="ECO:0007669"/>
    <property type="project" value="InterPro"/>
</dbReference>
<dbReference type="GO" id="GO:0004175">
    <property type="term" value="F:endopeptidase activity"/>
    <property type="evidence" value="ECO:0007669"/>
    <property type="project" value="TreeGrafter"/>
</dbReference>
<sequence>MKKNKYLKQLLISTVAIAGTSAISASCTNLGILLGINKNLYITKQIPDNLLRIDYLKFKNMSHEYDIAKTNYVDIYQEKDNEDLYVNVNQMFSALNGFFNLKMIKNIDYNNRGVKFDFWNGEQILFDSGENRISYTSSDAFSFLFRMQMKDYGRYIHNVDYKVKNFNDNNSIPSFELSKYNYKLYIKDSNVFIPLSLFNLMFCSSNYYNLYYNGNELIGADYEQTRVPNNYMNSFYVKNSVINTQNKRINNYNFMSFLFDNYYGLASELFKSQQVKNFDEYATKIGVKNDLLSTDNKDYNEAYFKLWYRGLNELHSRIISYSFQDKKYKNVDGKNYSQKNINYHQRLKQLNTSREKNSKNSRVVHFESANTARIILDSFDVGTSSQLNSDEKWRYDSYWLMDAAIKKIKTDPRGKDIKNIILDISLNGGGSAAAMEKVLGFLTNKPINLLVQDKLTKSITLNQFNIDTNQDAIVNKNDSYPEYKWYVLTGINTFSAANLFAHIVKTQRIATVIGNKTGGGMFSVLPTVLPDGTNVDISSTSGFSGYDGNWNNTTLTNLPITENGVEPDIHLNYYDYYSSNIVNAIENHKHDNTHISIN</sequence>
<dbReference type="GO" id="GO:0030288">
    <property type="term" value="C:outer membrane-bounded periplasmic space"/>
    <property type="evidence" value="ECO:0007669"/>
    <property type="project" value="TreeGrafter"/>
</dbReference>
<name>A0A6M4JBF8_9MOLU</name>
<dbReference type="GO" id="GO:0007165">
    <property type="term" value="P:signal transduction"/>
    <property type="evidence" value="ECO:0007669"/>
    <property type="project" value="TreeGrafter"/>
</dbReference>
<dbReference type="SUPFAM" id="SSF52096">
    <property type="entry name" value="ClpP/crotonase"/>
    <property type="match status" value="1"/>
</dbReference>
<dbReference type="Pfam" id="PF03572">
    <property type="entry name" value="Peptidase_S41"/>
    <property type="match status" value="1"/>
</dbReference>